<keyword evidence="1" id="KW-0812">Transmembrane</keyword>
<comment type="caution">
    <text evidence="2">The sequence shown here is derived from an EMBL/GenBank/DDBJ whole genome shotgun (WGS) entry which is preliminary data.</text>
</comment>
<protein>
    <submittedName>
        <fullName evidence="2">Uncharacterized protein</fullName>
    </submittedName>
</protein>
<dbReference type="AlphaFoldDB" id="A0AA39VF92"/>
<feature type="transmembrane region" description="Helical" evidence="1">
    <location>
        <begin position="149"/>
        <end position="168"/>
    </location>
</feature>
<organism evidence="2 3">
    <name type="scientific">Acer saccharum</name>
    <name type="common">Sugar maple</name>
    <dbReference type="NCBI Taxonomy" id="4024"/>
    <lineage>
        <taxon>Eukaryota</taxon>
        <taxon>Viridiplantae</taxon>
        <taxon>Streptophyta</taxon>
        <taxon>Embryophyta</taxon>
        <taxon>Tracheophyta</taxon>
        <taxon>Spermatophyta</taxon>
        <taxon>Magnoliopsida</taxon>
        <taxon>eudicotyledons</taxon>
        <taxon>Gunneridae</taxon>
        <taxon>Pentapetalae</taxon>
        <taxon>rosids</taxon>
        <taxon>malvids</taxon>
        <taxon>Sapindales</taxon>
        <taxon>Sapindaceae</taxon>
        <taxon>Hippocastanoideae</taxon>
        <taxon>Acereae</taxon>
        <taxon>Acer</taxon>
    </lineage>
</organism>
<dbReference type="EMBL" id="JAUESC010000385">
    <property type="protein sequence ID" value="KAK0577946.1"/>
    <property type="molecule type" value="Genomic_DNA"/>
</dbReference>
<gene>
    <name evidence="2" type="ORF">LWI29_002702</name>
</gene>
<sequence length="189" mass="21692">MRSHSSSLNPQSFQFRRRFSSYSTYQIHPRFDFASLRPRPSILYRFKLDRSYVRKHGCQLRHSCVQVRAFGEDYGISLDDWSDNEGTSSYMVSSSDGEDSDGEIVLNPVTDIDLPAVSVSSDESLRVTSHRLAMMGRARKRHRIKHGMFINLGLLTFLTVLLFFVDWLCMCPIAQKSENSSNHQDRGSC</sequence>
<keyword evidence="1" id="KW-1133">Transmembrane helix</keyword>
<dbReference type="Proteomes" id="UP001168877">
    <property type="component" value="Unassembled WGS sequence"/>
</dbReference>
<keyword evidence="3" id="KW-1185">Reference proteome</keyword>
<evidence type="ECO:0000313" key="3">
    <source>
        <dbReference type="Proteomes" id="UP001168877"/>
    </source>
</evidence>
<accession>A0AA39VF92</accession>
<proteinExistence type="predicted"/>
<evidence type="ECO:0000313" key="2">
    <source>
        <dbReference type="EMBL" id="KAK0577946.1"/>
    </source>
</evidence>
<keyword evidence="1" id="KW-0472">Membrane</keyword>
<reference evidence="2" key="2">
    <citation type="submission" date="2023-06" db="EMBL/GenBank/DDBJ databases">
        <authorList>
            <person name="Swenson N.G."/>
            <person name="Wegrzyn J.L."/>
            <person name="Mcevoy S.L."/>
        </authorList>
    </citation>
    <scope>NUCLEOTIDE SEQUENCE</scope>
    <source>
        <strain evidence="2">NS2018</strain>
        <tissue evidence="2">Leaf</tissue>
    </source>
</reference>
<reference evidence="2" key="1">
    <citation type="journal article" date="2022" name="Plant J.">
        <title>Strategies of tolerance reflected in two North American maple genomes.</title>
        <authorList>
            <person name="McEvoy S.L."/>
            <person name="Sezen U.U."/>
            <person name="Trouern-Trend A."/>
            <person name="McMahon S.M."/>
            <person name="Schaberg P.G."/>
            <person name="Yang J."/>
            <person name="Wegrzyn J.L."/>
            <person name="Swenson N.G."/>
        </authorList>
    </citation>
    <scope>NUCLEOTIDE SEQUENCE</scope>
    <source>
        <strain evidence="2">NS2018</strain>
    </source>
</reference>
<name>A0AA39VF92_ACESA</name>
<evidence type="ECO:0000256" key="1">
    <source>
        <dbReference type="SAM" id="Phobius"/>
    </source>
</evidence>